<keyword evidence="8 12" id="KW-0863">Zinc-finger</keyword>
<evidence type="ECO:0000256" key="11">
    <source>
        <dbReference type="ARBA" id="ARBA00022949"/>
    </source>
</evidence>
<feature type="domain" description="RING-type" evidence="14">
    <location>
        <begin position="381"/>
        <end position="416"/>
    </location>
</feature>
<dbReference type="Gene3D" id="3.10.20.90">
    <property type="entry name" value="Phosphatidylinositol 3-kinase Catalytic Subunit, Chain A, domain 1"/>
    <property type="match status" value="1"/>
</dbReference>
<dbReference type="GO" id="GO:0061630">
    <property type="term" value="F:ubiquitin protein ligase activity"/>
    <property type="evidence" value="ECO:0007669"/>
    <property type="project" value="UniProtKB-EC"/>
</dbReference>
<dbReference type="InterPro" id="IPR029071">
    <property type="entry name" value="Ubiquitin-like_domsf"/>
</dbReference>
<evidence type="ECO:0000256" key="3">
    <source>
        <dbReference type="ARBA" id="ARBA00004496"/>
    </source>
</evidence>
<organism evidence="15 16">
    <name type="scientific">Popillia japonica</name>
    <name type="common">Japanese beetle</name>
    <dbReference type="NCBI Taxonomy" id="7064"/>
    <lineage>
        <taxon>Eukaryota</taxon>
        <taxon>Metazoa</taxon>
        <taxon>Ecdysozoa</taxon>
        <taxon>Arthropoda</taxon>
        <taxon>Hexapoda</taxon>
        <taxon>Insecta</taxon>
        <taxon>Pterygota</taxon>
        <taxon>Neoptera</taxon>
        <taxon>Endopterygota</taxon>
        <taxon>Coleoptera</taxon>
        <taxon>Polyphaga</taxon>
        <taxon>Scarabaeiformia</taxon>
        <taxon>Scarabaeidae</taxon>
        <taxon>Rutelinae</taxon>
        <taxon>Popillia</taxon>
    </lineage>
</organism>
<dbReference type="Gene3D" id="2.30.29.30">
    <property type="entry name" value="Pleckstrin-homology domain (PH domain)/Phosphotyrosine-binding domain (PTB)"/>
    <property type="match status" value="1"/>
</dbReference>
<comment type="pathway">
    <text evidence="4">Protein modification; protein ubiquitination.</text>
</comment>
<dbReference type="CDD" id="cd14473">
    <property type="entry name" value="FERM_B-lobe"/>
    <property type="match status" value="1"/>
</dbReference>
<evidence type="ECO:0000256" key="10">
    <source>
        <dbReference type="ARBA" id="ARBA00022833"/>
    </source>
</evidence>
<dbReference type="InterPro" id="IPR000299">
    <property type="entry name" value="FERM_domain"/>
</dbReference>
<dbReference type="SMART" id="SM01196">
    <property type="entry name" value="FERM_C"/>
    <property type="match status" value="1"/>
</dbReference>
<dbReference type="PROSITE" id="PS50057">
    <property type="entry name" value="FERM_3"/>
    <property type="match status" value="1"/>
</dbReference>
<dbReference type="EC" id="2.3.2.27" evidence="5"/>
<evidence type="ECO:0000256" key="4">
    <source>
        <dbReference type="ARBA" id="ARBA00004906"/>
    </source>
</evidence>
<evidence type="ECO:0000259" key="13">
    <source>
        <dbReference type="PROSITE" id="PS50057"/>
    </source>
</evidence>
<dbReference type="SUPFAM" id="SSF47031">
    <property type="entry name" value="Second domain of FERM"/>
    <property type="match status" value="1"/>
</dbReference>
<keyword evidence="16" id="KW-1185">Reference proteome</keyword>
<dbReference type="AlphaFoldDB" id="A0AAW1LQ35"/>
<dbReference type="EMBL" id="JASPKY010000110">
    <property type="protein sequence ID" value="KAK9736654.1"/>
    <property type="molecule type" value="Genomic_DNA"/>
</dbReference>
<gene>
    <name evidence="15" type="ORF">QE152_g11347</name>
</gene>
<evidence type="ECO:0000256" key="5">
    <source>
        <dbReference type="ARBA" id="ARBA00012483"/>
    </source>
</evidence>
<evidence type="ECO:0000313" key="15">
    <source>
        <dbReference type="EMBL" id="KAK9736654.1"/>
    </source>
</evidence>
<dbReference type="CDD" id="cd17104">
    <property type="entry name" value="FERM_F1_MYLIP"/>
    <property type="match status" value="1"/>
</dbReference>
<evidence type="ECO:0000259" key="14">
    <source>
        <dbReference type="PROSITE" id="PS50089"/>
    </source>
</evidence>
<dbReference type="InterPro" id="IPR019748">
    <property type="entry name" value="FERM_central"/>
</dbReference>
<evidence type="ECO:0000256" key="1">
    <source>
        <dbReference type="ARBA" id="ARBA00000900"/>
    </source>
</evidence>
<dbReference type="InterPro" id="IPR019749">
    <property type="entry name" value="Band_41_domain"/>
</dbReference>
<evidence type="ECO:0000256" key="8">
    <source>
        <dbReference type="ARBA" id="ARBA00022771"/>
    </source>
</evidence>
<dbReference type="SUPFAM" id="SSF57850">
    <property type="entry name" value="RING/U-box"/>
    <property type="match status" value="1"/>
</dbReference>
<dbReference type="InterPro" id="IPR018979">
    <property type="entry name" value="FERM_N"/>
</dbReference>
<dbReference type="InterPro" id="IPR018980">
    <property type="entry name" value="FERM_PH-like_C"/>
</dbReference>
<comment type="subcellular location">
    <subcellularLocation>
        <location evidence="2">Cell junction</location>
    </subcellularLocation>
    <subcellularLocation>
        <location evidence="3">Cytoplasm</location>
    </subcellularLocation>
</comment>
<dbReference type="InterPro" id="IPR001841">
    <property type="entry name" value="Znf_RING"/>
</dbReference>
<dbReference type="GO" id="GO:0008270">
    <property type="term" value="F:zinc ion binding"/>
    <property type="evidence" value="ECO:0007669"/>
    <property type="project" value="UniProtKB-KW"/>
</dbReference>
<dbReference type="Gene3D" id="1.20.80.10">
    <property type="match status" value="1"/>
</dbReference>
<dbReference type="Gene3D" id="3.30.40.10">
    <property type="entry name" value="Zinc/RING finger domain, C3HC4 (zinc finger)"/>
    <property type="match status" value="1"/>
</dbReference>
<keyword evidence="7" id="KW-0808">Transferase</keyword>
<dbReference type="PROSITE" id="PS00661">
    <property type="entry name" value="FERM_2"/>
    <property type="match status" value="1"/>
</dbReference>
<dbReference type="GO" id="GO:0005737">
    <property type="term" value="C:cytoplasm"/>
    <property type="evidence" value="ECO:0007669"/>
    <property type="project" value="UniProtKB-SubCell"/>
</dbReference>
<dbReference type="InterPro" id="IPR011993">
    <property type="entry name" value="PH-like_dom_sf"/>
</dbReference>
<dbReference type="SUPFAM" id="SSF50729">
    <property type="entry name" value="PH domain-like"/>
    <property type="match status" value="1"/>
</dbReference>
<keyword evidence="6" id="KW-0963">Cytoplasm</keyword>
<comment type="caution">
    <text evidence="15">The sequence shown here is derived from an EMBL/GenBank/DDBJ whole genome shotgun (WGS) entry which is preliminary data.</text>
</comment>
<dbReference type="Pfam" id="PF13920">
    <property type="entry name" value="zf-C3HC4_3"/>
    <property type="match status" value="1"/>
</dbReference>
<keyword evidence="9" id="KW-0833">Ubl conjugation pathway</keyword>
<dbReference type="GO" id="GO:0030182">
    <property type="term" value="P:neuron differentiation"/>
    <property type="evidence" value="ECO:0007669"/>
    <property type="project" value="UniProtKB-ARBA"/>
</dbReference>
<evidence type="ECO:0000256" key="12">
    <source>
        <dbReference type="PROSITE-ProRule" id="PRU00175"/>
    </source>
</evidence>
<dbReference type="GO" id="GO:0006511">
    <property type="term" value="P:ubiquitin-dependent protein catabolic process"/>
    <property type="evidence" value="ECO:0007669"/>
    <property type="project" value="TreeGrafter"/>
</dbReference>
<dbReference type="InterPro" id="IPR014352">
    <property type="entry name" value="FERM/acyl-CoA-bd_prot_sf"/>
</dbReference>
<dbReference type="FunFam" id="3.10.20.90:FF:000388">
    <property type="entry name" value="E3 ubiquitin-protein ligase MYLIP-A"/>
    <property type="match status" value="1"/>
</dbReference>
<dbReference type="Pfam" id="PF09379">
    <property type="entry name" value="FERM_N"/>
    <property type="match status" value="1"/>
</dbReference>
<dbReference type="GO" id="GO:0009887">
    <property type="term" value="P:animal organ morphogenesis"/>
    <property type="evidence" value="ECO:0007669"/>
    <property type="project" value="UniProtKB-ARBA"/>
</dbReference>
<sequence length="439" mass="50258">MWCLISQPNSVVIEVRVDPKAIGQECLEKVCEHLDISKESDYFGLKYEGSKGEELWLNLRNPIDRQVGIHGHTPSLRFALRVKFWVPPHLLLQETTRHQFYLHARLDLAERKLVTSDVDCLIKLIALIAQAETGDYNPCHHPHNIYGLIQTIIPPMEVTTDGYISQQELFQRVIAEHKDNAGMKPSTAEYWFLKEVSALEMFGEEMFHVKPGNLKLGVGPHGITKYDEGKEKLVIPFTAIQSASSQRRIFKLDYMSRENTVAHLEVKLESNHAASGLYRAITEKHAFYSCETVRSAVTEQFIRDLKGTIVSIFNEDSSLGKKYVFDIKRTCREVYDNARRALYQESQILTQIQDPSVNGCEGKECKDSHERLTRFLDAMTCRICMDNQIDTAFFPCAHIVACLTCAEKCDRCPLCRADIQESKKLNFANHLLIKLLQYK</sequence>
<keyword evidence="11" id="KW-0965">Cell junction</keyword>
<evidence type="ECO:0000256" key="2">
    <source>
        <dbReference type="ARBA" id="ARBA00004282"/>
    </source>
</evidence>
<dbReference type="PROSITE" id="PS50089">
    <property type="entry name" value="ZF_RING_2"/>
    <property type="match status" value="1"/>
</dbReference>
<comment type="catalytic activity">
    <reaction evidence="1">
        <text>S-ubiquitinyl-[E2 ubiquitin-conjugating enzyme]-L-cysteine + [acceptor protein]-L-lysine = [E2 ubiquitin-conjugating enzyme]-L-cysteine + N(6)-ubiquitinyl-[acceptor protein]-L-lysine.</text>
        <dbReference type="EC" id="2.3.2.27"/>
    </reaction>
</comment>
<keyword evidence="10" id="KW-0862">Zinc</keyword>
<dbReference type="GO" id="GO:0070161">
    <property type="term" value="C:anchoring junction"/>
    <property type="evidence" value="ECO:0007669"/>
    <property type="project" value="UniProtKB-SubCell"/>
</dbReference>
<protein>
    <recommendedName>
        <fullName evidence="5">RING-type E3 ubiquitin transferase</fullName>
        <ecNumber evidence="5">2.3.2.27</ecNumber>
    </recommendedName>
</protein>
<evidence type="ECO:0000256" key="9">
    <source>
        <dbReference type="ARBA" id="ARBA00022786"/>
    </source>
</evidence>
<reference evidence="15 16" key="1">
    <citation type="journal article" date="2024" name="BMC Genomics">
        <title>De novo assembly and annotation of Popillia japonica's genome with initial clues to its potential as an invasive pest.</title>
        <authorList>
            <person name="Cucini C."/>
            <person name="Boschi S."/>
            <person name="Funari R."/>
            <person name="Cardaioli E."/>
            <person name="Iannotti N."/>
            <person name="Marturano G."/>
            <person name="Paoli F."/>
            <person name="Bruttini M."/>
            <person name="Carapelli A."/>
            <person name="Frati F."/>
            <person name="Nardi F."/>
        </authorList>
    </citation>
    <scope>NUCLEOTIDE SEQUENCE [LARGE SCALE GENOMIC DNA]</scope>
    <source>
        <strain evidence="15">DMR45628</strain>
    </source>
</reference>
<dbReference type="SMART" id="SM00295">
    <property type="entry name" value="B41"/>
    <property type="match status" value="1"/>
</dbReference>
<feature type="domain" description="FERM" evidence="13">
    <location>
        <begin position="1"/>
        <end position="292"/>
    </location>
</feature>
<dbReference type="GO" id="GO:0071944">
    <property type="term" value="C:cell periphery"/>
    <property type="evidence" value="ECO:0007669"/>
    <property type="project" value="UniProtKB-ARBA"/>
</dbReference>
<evidence type="ECO:0000256" key="6">
    <source>
        <dbReference type="ARBA" id="ARBA00022490"/>
    </source>
</evidence>
<dbReference type="SUPFAM" id="SSF54236">
    <property type="entry name" value="Ubiquitin-like"/>
    <property type="match status" value="1"/>
</dbReference>
<name>A0AAW1LQ35_POPJA</name>
<dbReference type="InterPro" id="IPR041790">
    <property type="entry name" value="MYLIP_FERM_C"/>
</dbReference>
<dbReference type="Pfam" id="PF00373">
    <property type="entry name" value="FERM_M"/>
    <property type="match status" value="1"/>
</dbReference>
<dbReference type="InterPro" id="IPR019747">
    <property type="entry name" value="FERM_CS"/>
</dbReference>
<dbReference type="PANTHER" id="PTHR23280:SF13">
    <property type="entry name" value="E3 UBIQUITIN-PROTEIN LIGASE MYLIP"/>
    <property type="match status" value="1"/>
</dbReference>
<dbReference type="InterPro" id="IPR013083">
    <property type="entry name" value="Znf_RING/FYVE/PHD"/>
</dbReference>
<proteinExistence type="predicted"/>
<dbReference type="Proteomes" id="UP001458880">
    <property type="component" value="Unassembled WGS sequence"/>
</dbReference>
<evidence type="ECO:0000313" key="16">
    <source>
        <dbReference type="Proteomes" id="UP001458880"/>
    </source>
</evidence>
<keyword evidence="8 12" id="KW-0479">Metal-binding</keyword>
<dbReference type="InterPro" id="IPR035963">
    <property type="entry name" value="FERM_2"/>
</dbReference>
<evidence type="ECO:0000256" key="7">
    <source>
        <dbReference type="ARBA" id="ARBA00022679"/>
    </source>
</evidence>
<dbReference type="PANTHER" id="PTHR23280">
    <property type="entry name" value="4.1 G PROTEIN"/>
    <property type="match status" value="1"/>
</dbReference>
<accession>A0AAW1LQ35</accession>
<dbReference type="CDD" id="cd13195">
    <property type="entry name" value="FERM_C_MYLIP_IDOL"/>
    <property type="match status" value="1"/>
</dbReference>